<evidence type="ECO:0000313" key="3">
    <source>
        <dbReference type="Proteomes" id="UP001230328"/>
    </source>
</evidence>
<feature type="region of interest" description="Disordered" evidence="1">
    <location>
        <begin position="50"/>
        <end position="110"/>
    </location>
</feature>
<gene>
    <name evidence="2" type="ORF">QF035_007773</name>
</gene>
<feature type="compositionally biased region" description="Basic residues" evidence="1">
    <location>
        <begin position="50"/>
        <end position="61"/>
    </location>
</feature>
<reference evidence="2 3" key="1">
    <citation type="submission" date="2023-07" db="EMBL/GenBank/DDBJ databases">
        <title>Comparative genomics of wheat-associated soil bacteria to identify genetic determinants of phenazine resistance.</title>
        <authorList>
            <person name="Mouncey N."/>
        </authorList>
    </citation>
    <scope>NUCLEOTIDE SEQUENCE [LARGE SCALE GENOMIC DNA]</scope>
    <source>
        <strain evidence="2 3">V2I4</strain>
    </source>
</reference>
<accession>A0ABU0T5D9</accession>
<comment type="caution">
    <text evidence="2">The sequence shown here is derived from an EMBL/GenBank/DDBJ whole genome shotgun (WGS) entry which is preliminary data.</text>
</comment>
<proteinExistence type="predicted"/>
<keyword evidence="3" id="KW-1185">Reference proteome</keyword>
<protein>
    <submittedName>
        <fullName evidence="2">Uncharacterized protein</fullName>
    </submittedName>
</protein>
<sequence>MVENRKPFRGLAVTTRRQSEGMLVAVQMQVGRRPARGGGPMTERLRKMRQTRIEKRRRSVRVRPYEDEFSPYGDEERYADGLRSGLDPRDPDVVRAKRLRSAPNGGTSRP</sequence>
<feature type="compositionally biased region" description="Basic and acidic residues" evidence="1">
    <location>
        <begin position="74"/>
        <end position="95"/>
    </location>
</feature>
<organism evidence="2 3">
    <name type="scientific">Streptomyces umbrinus</name>
    <dbReference type="NCBI Taxonomy" id="67370"/>
    <lineage>
        <taxon>Bacteria</taxon>
        <taxon>Bacillati</taxon>
        <taxon>Actinomycetota</taxon>
        <taxon>Actinomycetes</taxon>
        <taxon>Kitasatosporales</taxon>
        <taxon>Streptomycetaceae</taxon>
        <taxon>Streptomyces</taxon>
        <taxon>Streptomyces phaeochromogenes group</taxon>
    </lineage>
</organism>
<dbReference type="Proteomes" id="UP001230328">
    <property type="component" value="Unassembled WGS sequence"/>
</dbReference>
<dbReference type="EMBL" id="JAUSZI010000002">
    <property type="protein sequence ID" value="MDQ1030191.1"/>
    <property type="molecule type" value="Genomic_DNA"/>
</dbReference>
<name>A0ABU0T5D9_9ACTN</name>
<evidence type="ECO:0000256" key="1">
    <source>
        <dbReference type="SAM" id="MobiDB-lite"/>
    </source>
</evidence>
<evidence type="ECO:0000313" key="2">
    <source>
        <dbReference type="EMBL" id="MDQ1030191.1"/>
    </source>
</evidence>